<evidence type="ECO:0000259" key="4">
    <source>
        <dbReference type="PROSITE" id="PS51077"/>
    </source>
</evidence>
<comment type="caution">
    <text evidence="6">The sequence shown here is derived from an EMBL/GenBank/DDBJ whole genome shotgun (WGS) entry which is preliminary data.</text>
</comment>
<feature type="domain" description="IclR-ED" evidence="5">
    <location>
        <begin position="69"/>
        <end position="242"/>
    </location>
</feature>
<reference evidence="7" key="1">
    <citation type="journal article" date="2019" name="Int. J. Syst. Evol. Microbiol.">
        <title>The Global Catalogue of Microorganisms (GCM) 10K type strain sequencing project: providing services to taxonomists for standard genome sequencing and annotation.</title>
        <authorList>
            <consortium name="The Broad Institute Genomics Platform"/>
            <consortium name="The Broad Institute Genome Sequencing Center for Infectious Disease"/>
            <person name="Wu L."/>
            <person name="Ma J."/>
        </authorList>
    </citation>
    <scope>NUCLEOTIDE SEQUENCE [LARGE SCALE GENOMIC DNA]</scope>
    <source>
        <strain evidence="7">ZS-22-S1</strain>
    </source>
</reference>
<keyword evidence="3" id="KW-0804">Transcription</keyword>
<evidence type="ECO:0000313" key="6">
    <source>
        <dbReference type="EMBL" id="MFC4855906.1"/>
    </source>
</evidence>
<organism evidence="6 7">
    <name type="scientific">Actinophytocola glycyrrhizae</name>
    <dbReference type="NCBI Taxonomy" id="2044873"/>
    <lineage>
        <taxon>Bacteria</taxon>
        <taxon>Bacillati</taxon>
        <taxon>Actinomycetota</taxon>
        <taxon>Actinomycetes</taxon>
        <taxon>Pseudonocardiales</taxon>
        <taxon>Pseudonocardiaceae</taxon>
    </lineage>
</organism>
<dbReference type="Pfam" id="PF09339">
    <property type="entry name" value="HTH_IclR"/>
    <property type="match status" value="1"/>
</dbReference>
<evidence type="ECO:0000256" key="2">
    <source>
        <dbReference type="ARBA" id="ARBA00023125"/>
    </source>
</evidence>
<dbReference type="InterPro" id="IPR036388">
    <property type="entry name" value="WH-like_DNA-bd_sf"/>
</dbReference>
<dbReference type="InterPro" id="IPR005471">
    <property type="entry name" value="Tscrpt_reg_IclR_N"/>
</dbReference>
<dbReference type="InterPro" id="IPR036390">
    <property type="entry name" value="WH_DNA-bd_sf"/>
</dbReference>
<name>A0ABV9S5M0_9PSEU</name>
<dbReference type="Gene3D" id="3.30.450.40">
    <property type="match status" value="1"/>
</dbReference>
<dbReference type="InterPro" id="IPR029016">
    <property type="entry name" value="GAF-like_dom_sf"/>
</dbReference>
<evidence type="ECO:0000256" key="1">
    <source>
        <dbReference type="ARBA" id="ARBA00023015"/>
    </source>
</evidence>
<evidence type="ECO:0000256" key="3">
    <source>
        <dbReference type="ARBA" id="ARBA00023163"/>
    </source>
</evidence>
<dbReference type="InterPro" id="IPR014757">
    <property type="entry name" value="Tscrpt_reg_IclR_C"/>
</dbReference>
<dbReference type="Gene3D" id="1.10.10.10">
    <property type="entry name" value="Winged helix-like DNA-binding domain superfamily/Winged helix DNA-binding domain"/>
    <property type="match status" value="1"/>
</dbReference>
<sequence>MRNKPVYSIESVDHALRLAVLLQQEGPLRVADAAQRLGVARSTAHRLLAMLVYREFAVQDRDRRYVAGPVLRTSVVPEPVTSLREVALPHLRELVRRCGETVNLTVPHGADVRFVASVECDQVLRVGDREGRLLPARLTSGGLAVLGARGEEDLEPYCADSGEVAALRREVRRVRRQGFAVNDQRTEAGVTAIGRALRDAEGVVVAAVSIAMPTARYDRTRLPEWVALVSATTSAIERAVALDTHHY</sequence>
<dbReference type="InterPro" id="IPR050707">
    <property type="entry name" value="HTH_MetabolicPath_Reg"/>
</dbReference>
<dbReference type="Pfam" id="PF01614">
    <property type="entry name" value="IclR_C"/>
    <property type="match status" value="1"/>
</dbReference>
<dbReference type="RefSeq" id="WP_378057874.1">
    <property type="nucleotide sequence ID" value="NZ_JBHSIS010000009.1"/>
</dbReference>
<dbReference type="Proteomes" id="UP001595859">
    <property type="component" value="Unassembled WGS sequence"/>
</dbReference>
<feature type="domain" description="HTH iclR-type" evidence="4">
    <location>
        <begin position="9"/>
        <end position="69"/>
    </location>
</feature>
<dbReference type="EMBL" id="JBHSIS010000009">
    <property type="protein sequence ID" value="MFC4855906.1"/>
    <property type="molecule type" value="Genomic_DNA"/>
</dbReference>
<dbReference type="SMART" id="SM00346">
    <property type="entry name" value="HTH_ICLR"/>
    <property type="match status" value="1"/>
</dbReference>
<accession>A0ABV9S5M0</accession>
<keyword evidence="1" id="KW-0805">Transcription regulation</keyword>
<dbReference type="SUPFAM" id="SSF46785">
    <property type="entry name" value="Winged helix' DNA-binding domain"/>
    <property type="match status" value="1"/>
</dbReference>
<gene>
    <name evidence="6" type="ORF">ACFPCV_20535</name>
</gene>
<evidence type="ECO:0000313" key="7">
    <source>
        <dbReference type="Proteomes" id="UP001595859"/>
    </source>
</evidence>
<dbReference type="PROSITE" id="PS51078">
    <property type="entry name" value="ICLR_ED"/>
    <property type="match status" value="1"/>
</dbReference>
<dbReference type="PANTHER" id="PTHR30136">
    <property type="entry name" value="HELIX-TURN-HELIX TRANSCRIPTIONAL REGULATOR, ICLR FAMILY"/>
    <property type="match status" value="1"/>
</dbReference>
<protein>
    <submittedName>
        <fullName evidence="6">IclR family transcriptional regulator</fullName>
    </submittedName>
</protein>
<proteinExistence type="predicted"/>
<evidence type="ECO:0000259" key="5">
    <source>
        <dbReference type="PROSITE" id="PS51078"/>
    </source>
</evidence>
<keyword evidence="2" id="KW-0238">DNA-binding</keyword>
<dbReference type="PROSITE" id="PS51077">
    <property type="entry name" value="HTH_ICLR"/>
    <property type="match status" value="1"/>
</dbReference>
<dbReference type="PANTHER" id="PTHR30136:SF24">
    <property type="entry name" value="HTH-TYPE TRANSCRIPTIONAL REPRESSOR ALLR"/>
    <property type="match status" value="1"/>
</dbReference>
<keyword evidence="7" id="KW-1185">Reference proteome</keyword>
<dbReference type="SUPFAM" id="SSF55781">
    <property type="entry name" value="GAF domain-like"/>
    <property type="match status" value="1"/>
</dbReference>